<sequence>MAKSKSIQPAKTQKKIPPIVGGTSKENVGGDEGAGDEDVQGGVGRKRPKPRPVKKGHGGSLTERGEGAGEGVGKKGGGTPKLTAKGADDDPGETSESEEPESKAPPRRKKVREVIEETTESEEAEEGDEEGEDSEEGVEVEVERKGKGKGKGNRKGKGNARGNAKGNAKGNGKGNGKGKGKETTDDDGKVKTYKDGKGQMRYDVGGGAEVHLGDEHARQVEMDIRANTARLGYGWVVLNDELRGKLDKNAPLHLRWGDYNPRELVPTVEGGIEHAAQGARRSRILIAKIAATESLGSL</sequence>
<feature type="region of interest" description="Disordered" evidence="1">
    <location>
        <begin position="1"/>
        <end position="200"/>
    </location>
</feature>
<evidence type="ECO:0000313" key="3">
    <source>
        <dbReference type="Proteomes" id="UP000298061"/>
    </source>
</evidence>
<feature type="compositionally biased region" description="Basic residues" evidence="1">
    <location>
        <begin position="44"/>
        <end position="57"/>
    </location>
</feature>
<dbReference type="Proteomes" id="UP000298061">
    <property type="component" value="Unassembled WGS sequence"/>
</dbReference>
<feature type="compositionally biased region" description="Acidic residues" evidence="1">
    <location>
        <begin position="116"/>
        <end position="140"/>
    </location>
</feature>
<feature type="compositionally biased region" description="Acidic residues" evidence="1">
    <location>
        <begin position="89"/>
        <end position="99"/>
    </location>
</feature>
<evidence type="ECO:0000256" key="1">
    <source>
        <dbReference type="SAM" id="MobiDB-lite"/>
    </source>
</evidence>
<keyword evidence="3" id="KW-1185">Reference proteome</keyword>
<reference evidence="2 3" key="1">
    <citation type="submission" date="2019-02" db="EMBL/GenBank/DDBJ databases">
        <title>Genome sequencing of the rare red list fungi Hericium alpestre (H. flagellum).</title>
        <authorList>
            <person name="Buettner E."/>
            <person name="Kellner H."/>
        </authorList>
    </citation>
    <scope>NUCLEOTIDE SEQUENCE [LARGE SCALE GENOMIC DNA]</scope>
    <source>
        <strain evidence="2 3">DSM 108284</strain>
    </source>
</reference>
<feature type="compositionally biased region" description="Basic and acidic residues" evidence="1">
    <location>
        <begin position="179"/>
        <end position="200"/>
    </location>
</feature>
<feature type="compositionally biased region" description="Polar residues" evidence="1">
    <location>
        <begin position="1"/>
        <end position="11"/>
    </location>
</feature>
<comment type="caution">
    <text evidence="2">The sequence shown here is derived from an EMBL/GenBank/DDBJ whole genome shotgun (WGS) entry which is preliminary data.</text>
</comment>
<organism evidence="2 3">
    <name type="scientific">Hericium alpestre</name>
    <dbReference type="NCBI Taxonomy" id="135208"/>
    <lineage>
        <taxon>Eukaryota</taxon>
        <taxon>Fungi</taxon>
        <taxon>Dikarya</taxon>
        <taxon>Basidiomycota</taxon>
        <taxon>Agaricomycotina</taxon>
        <taxon>Agaricomycetes</taxon>
        <taxon>Russulales</taxon>
        <taxon>Hericiaceae</taxon>
        <taxon>Hericium</taxon>
    </lineage>
</organism>
<evidence type="ECO:0000313" key="2">
    <source>
        <dbReference type="EMBL" id="TFY82520.1"/>
    </source>
</evidence>
<proteinExistence type="predicted"/>
<gene>
    <name evidence="2" type="ORF">EWM64_g1494</name>
</gene>
<feature type="compositionally biased region" description="Basic residues" evidence="1">
    <location>
        <begin position="146"/>
        <end position="158"/>
    </location>
</feature>
<name>A0A4Z0A7Q6_9AGAM</name>
<dbReference type="EMBL" id="SFCI01000101">
    <property type="protein sequence ID" value="TFY82520.1"/>
    <property type="molecule type" value="Genomic_DNA"/>
</dbReference>
<protein>
    <submittedName>
        <fullName evidence="2">Uncharacterized protein</fullName>
    </submittedName>
</protein>
<feature type="compositionally biased region" description="Gly residues" evidence="1">
    <location>
        <begin position="68"/>
        <end position="79"/>
    </location>
</feature>
<dbReference type="AlphaFoldDB" id="A0A4Z0A7Q6"/>
<accession>A0A4Z0A7Q6</accession>